<sequence>MMVRPQSRAAAVATHGVLMLGAAIMLLPFLWMVLASLTPQSEIFSGALLPHPSLAGAVENYGTAMTRIPLLRFMVNGVVVCLAIVLLQIAIAIPCGYALAKLSFPGRAWLMAAVLLGLLVPVQIPTIPVYIALAKAGLLDSYGALVLPWIISVFAIFLFRQFFVTFPDEILDAARLDGFSEFSIAWRIILPTAWPAIAAFSIFSVVAHWNDLYWPLVVVTDPDLMTPALGIAYFRQLGEGAGQVGALMAGGVVVTAPMVVLFLAMQKHFVRGLVIGRH</sequence>
<protein>
    <submittedName>
        <fullName evidence="9">Multiple sugar transport system permease protein</fullName>
    </submittedName>
</protein>
<comment type="subcellular location">
    <subcellularLocation>
        <location evidence="1 7">Cell membrane</location>
        <topology evidence="1 7">Multi-pass membrane protein</topology>
    </subcellularLocation>
</comment>
<gene>
    <name evidence="9" type="ORF">SAMN02745157_0956</name>
</gene>
<feature type="domain" description="ABC transmembrane type-1" evidence="8">
    <location>
        <begin position="74"/>
        <end position="265"/>
    </location>
</feature>
<evidence type="ECO:0000256" key="7">
    <source>
        <dbReference type="RuleBase" id="RU363032"/>
    </source>
</evidence>
<dbReference type="GO" id="GO:0055085">
    <property type="term" value="P:transmembrane transport"/>
    <property type="evidence" value="ECO:0007669"/>
    <property type="project" value="InterPro"/>
</dbReference>
<dbReference type="PANTHER" id="PTHR43744:SF12">
    <property type="entry name" value="ABC TRANSPORTER PERMEASE PROTEIN MG189-RELATED"/>
    <property type="match status" value="1"/>
</dbReference>
<evidence type="ECO:0000256" key="3">
    <source>
        <dbReference type="ARBA" id="ARBA00022475"/>
    </source>
</evidence>
<feature type="transmembrane region" description="Helical" evidence="7">
    <location>
        <begin position="109"/>
        <end position="133"/>
    </location>
</feature>
<keyword evidence="6 7" id="KW-0472">Membrane</keyword>
<feature type="transmembrane region" description="Helical" evidence="7">
    <location>
        <begin position="184"/>
        <end position="206"/>
    </location>
</feature>
<feature type="transmembrane region" description="Helical" evidence="7">
    <location>
        <begin position="12"/>
        <end position="34"/>
    </location>
</feature>
<keyword evidence="10" id="KW-1185">Reference proteome</keyword>
<dbReference type="InterPro" id="IPR035906">
    <property type="entry name" value="MetI-like_sf"/>
</dbReference>
<dbReference type="Proteomes" id="UP000184485">
    <property type="component" value="Unassembled WGS sequence"/>
</dbReference>
<dbReference type="PANTHER" id="PTHR43744">
    <property type="entry name" value="ABC TRANSPORTER PERMEASE PROTEIN MG189-RELATED-RELATED"/>
    <property type="match status" value="1"/>
</dbReference>
<reference evidence="9 10" key="1">
    <citation type="submission" date="2016-11" db="EMBL/GenBank/DDBJ databases">
        <authorList>
            <person name="Jaros S."/>
            <person name="Januszkiewicz K."/>
            <person name="Wedrychowicz H."/>
        </authorList>
    </citation>
    <scope>NUCLEOTIDE SEQUENCE [LARGE SCALE GENOMIC DNA]</scope>
    <source>
        <strain evidence="9 10">DSM 19436</strain>
    </source>
</reference>
<feature type="transmembrane region" description="Helical" evidence="7">
    <location>
        <begin position="73"/>
        <end position="97"/>
    </location>
</feature>
<dbReference type="Gene3D" id="1.10.3720.10">
    <property type="entry name" value="MetI-like"/>
    <property type="match status" value="1"/>
</dbReference>
<dbReference type="EMBL" id="FQUP01000001">
    <property type="protein sequence ID" value="SHE79615.1"/>
    <property type="molecule type" value="Genomic_DNA"/>
</dbReference>
<dbReference type="GO" id="GO:0005886">
    <property type="term" value="C:plasma membrane"/>
    <property type="evidence" value="ECO:0007669"/>
    <property type="project" value="UniProtKB-SubCell"/>
</dbReference>
<dbReference type="STRING" id="1122133.SAMN02745157_0956"/>
<dbReference type="SUPFAM" id="SSF161098">
    <property type="entry name" value="MetI-like"/>
    <property type="match status" value="1"/>
</dbReference>
<feature type="transmembrane region" description="Helical" evidence="7">
    <location>
        <begin position="246"/>
        <end position="265"/>
    </location>
</feature>
<feature type="transmembrane region" description="Helical" evidence="7">
    <location>
        <begin position="212"/>
        <end position="234"/>
    </location>
</feature>
<dbReference type="InterPro" id="IPR000515">
    <property type="entry name" value="MetI-like"/>
</dbReference>
<keyword evidence="4 7" id="KW-0812">Transmembrane</keyword>
<dbReference type="CDD" id="cd06261">
    <property type="entry name" value="TM_PBP2"/>
    <property type="match status" value="1"/>
</dbReference>
<evidence type="ECO:0000259" key="8">
    <source>
        <dbReference type="PROSITE" id="PS50928"/>
    </source>
</evidence>
<evidence type="ECO:0000313" key="9">
    <source>
        <dbReference type="EMBL" id="SHE79615.1"/>
    </source>
</evidence>
<keyword evidence="5 7" id="KW-1133">Transmembrane helix</keyword>
<evidence type="ECO:0000313" key="10">
    <source>
        <dbReference type="Proteomes" id="UP000184485"/>
    </source>
</evidence>
<feature type="transmembrane region" description="Helical" evidence="7">
    <location>
        <begin position="145"/>
        <end position="163"/>
    </location>
</feature>
<evidence type="ECO:0000256" key="2">
    <source>
        <dbReference type="ARBA" id="ARBA00022448"/>
    </source>
</evidence>
<keyword evidence="2 7" id="KW-0813">Transport</keyword>
<name>A0A1M4WEK4_9HYPH</name>
<keyword evidence="3" id="KW-1003">Cell membrane</keyword>
<dbReference type="PROSITE" id="PS50928">
    <property type="entry name" value="ABC_TM1"/>
    <property type="match status" value="1"/>
</dbReference>
<accession>A0A1M4WEK4</accession>
<evidence type="ECO:0000256" key="4">
    <source>
        <dbReference type="ARBA" id="ARBA00022692"/>
    </source>
</evidence>
<dbReference type="AlphaFoldDB" id="A0A1M4WEK4"/>
<evidence type="ECO:0000256" key="5">
    <source>
        <dbReference type="ARBA" id="ARBA00022989"/>
    </source>
</evidence>
<evidence type="ECO:0000256" key="6">
    <source>
        <dbReference type="ARBA" id="ARBA00023136"/>
    </source>
</evidence>
<comment type="similarity">
    <text evidence="7">Belongs to the binding-protein-dependent transport system permease family.</text>
</comment>
<proteinExistence type="inferred from homology"/>
<keyword evidence="9" id="KW-0762">Sugar transport</keyword>
<dbReference type="Pfam" id="PF00528">
    <property type="entry name" value="BPD_transp_1"/>
    <property type="match status" value="1"/>
</dbReference>
<evidence type="ECO:0000256" key="1">
    <source>
        <dbReference type="ARBA" id="ARBA00004651"/>
    </source>
</evidence>
<organism evidence="9 10">
    <name type="scientific">Kaistia soli DSM 19436</name>
    <dbReference type="NCBI Taxonomy" id="1122133"/>
    <lineage>
        <taxon>Bacteria</taxon>
        <taxon>Pseudomonadati</taxon>
        <taxon>Pseudomonadota</taxon>
        <taxon>Alphaproteobacteria</taxon>
        <taxon>Hyphomicrobiales</taxon>
        <taxon>Kaistiaceae</taxon>
        <taxon>Kaistia</taxon>
    </lineage>
</organism>